<keyword evidence="5" id="KW-0813">Transport</keyword>
<evidence type="ECO:0000256" key="7">
    <source>
        <dbReference type="ARBA" id="ARBA00022884"/>
    </source>
</evidence>
<evidence type="ECO:0000256" key="1">
    <source>
        <dbReference type="ARBA" id="ARBA00004123"/>
    </source>
</evidence>
<feature type="region of interest" description="Disordered" evidence="11">
    <location>
        <begin position="210"/>
        <end position="229"/>
    </location>
</feature>
<evidence type="ECO:0000313" key="14">
    <source>
        <dbReference type="Proteomes" id="UP000728185"/>
    </source>
</evidence>
<comment type="similarity">
    <text evidence="3">Belongs to the PHAX family.</text>
</comment>
<name>A0A8E0VLS7_9TREM</name>
<evidence type="ECO:0000256" key="6">
    <source>
        <dbReference type="ARBA" id="ARBA00022490"/>
    </source>
</evidence>
<feature type="compositionally biased region" description="Polar residues" evidence="11">
    <location>
        <begin position="239"/>
        <end position="259"/>
    </location>
</feature>
<evidence type="ECO:0000259" key="12">
    <source>
        <dbReference type="Pfam" id="PF10258"/>
    </source>
</evidence>
<feature type="region of interest" description="Disordered" evidence="11">
    <location>
        <begin position="238"/>
        <end position="288"/>
    </location>
</feature>
<dbReference type="InterPro" id="IPR039047">
    <property type="entry name" value="PHAX"/>
</dbReference>
<accession>A0A8E0VLS7</accession>
<feature type="compositionally biased region" description="Basic and acidic residues" evidence="11">
    <location>
        <begin position="210"/>
        <end position="222"/>
    </location>
</feature>
<dbReference type="GO" id="GO:0006408">
    <property type="term" value="P:snRNA export from nucleus"/>
    <property type="evidence" value="ECO:0007669"/>
    <property type="project" value="InterPro"/>
</dbReference>
<feature type="domain" description="Phosphorylated adapter RNA export protein RNA-binding" evidence="12">
    <location>
        <begin position="138"/>
        <end position="219"/>
    </location>
</feature>
<evidence type="ECO:0000256" key="11">
    <source>
        <dbReference type="SAM" id="MobiDB-lite"/>
    </source>
</evidence>
<evidence type="ECO:0000256" key="10">
    <source>
        <dbReference type="ARBA" id="ARBA00030834"/>
    </source>
</evidence>
<proteinExistence type="inferred from homology"/>
<dbReference type="Gene3D" id="1.10.10.1440">
    <property type="entry name" value="PHAX RNA-binding domain"/>
    <property type="match status" value="1"/>
</dbReference>
<feature type="compositionally biased region" description="Basic residues" evidence="11">
    <location>
        <begin position="40"/>
        <end position="49"/>
    </location>
</feature>
<keyword evidence="8" id="KW-0653">Protein transport</keyword>
<dbReference type="OrthoDB" id="20573at2759"/>
<dbReference type="GO" id="GO:0015031">
    <property type="term" value="P:protein transport"/>
    <property type="evidence" value="ECO:0007669"/>
    <property type="project" value="UniProtKB-KW"/>
</dbReference>
<evidence type="ECO:0000256" key="3">
    <source>
        <dbReference type="ARBA" id="ARBA00006094"/>
    </source>
</evidence>
<dbReference type="GO" id="GO:0005737">
    <property type="term" value="C:cytoplasm"/>
    <property type="evidence" value="ECO:0007669"/>
    <property type="project" value="UniProtKB-SubCell"/>
</dbReference>
<dbReference type="InterPro" id="IPR038092">
    <property type="entry name" value="PHAX_RNA-binding_sf"/>
</dbReference>
<dbReference type="AlphaFoldDB" id="A0A8E0VLS7"/>
<keyword evidence="7" id="KW-0694">RNA-binding</keyword>
<feature type="region of interest" description="Disordered" evidence="11">
    <location>
        <begin position="1"/>
        <end position="50"/>
    </location>
</feature>
<dbReference type="EMBL" id="LUCM01002954">
    <property type="protein sequence ID" value="KAA0196547.1"/>
    <property type="molecule type" value="Genomic_DNA"/>
</dbReference>
<evidence type="ECO:0000256" key="2">
    <source>
        <dbReference type="ARBA" id="ARBA00004496"/>
    </source>
</evidence>
<dbReference type="PANTHER" id="PTHR13135:SF0">
    <property type="entry name" value="PHOSPHORYLATED ADAPTER RNA EXPORT PROTEIN"/>
    <property type="match status" value="1"/>
</dbReference>
<dbReference type="Proteomes" id="UP000728185">
    <property type="component" value="Unassembled WGS sequence"/>
</dbReference>
<keyword evidence="6" id="KW-0963">Cytoplasm</keyword>
<comment type="subcellular location">
    <subcellularLocation>
        <location evidence="2">Cytoplasm</location>
    </subcellularLocation>
    <subcellularLocation>
        <location evidence="1">Nucleus</location>
    </subcellularLocation>
</comment>
<dbReference type="InterPro" id="IPR019385">
    <property type="entry name" value="PHAX_RNA-binding_domain"/>
</dbReference>
<dbReference type="GO" id="GO:0005634">
    <property type="term" value="C:nucleus"/>
    <property type="evidence" value="ECO:0007669"/>
    <property type="project" value="UniProtKB-SubCell"/>
</dbReference>
<evidence type="ECO:0000256" key="4">
    <source>
        <dbReference type="ARBA" id="ARBA00016856"/>
    </source>
</evidence>
<comment type="caution">
    <text evidence="13">The sequence shown here is derived from an EMBL/GenBank/DDBJ whole genome shotgun (WGS) entry which is preliminary data.</text>
</comment>
<dbReference type="PANTHER" id="PTHR13135">
    <property type="entry name" value="CYTOSOLIC RESINIFERATOXIN BINDING PROTEIN RBP-26"/>
    <property type="match status" value="1"/>
</dbReference>
<feature type="compositionally biased region" description="Basic and acidic residues" evidence="11">
    <location>
        <begin position="260"/>
        <end position="274"/>
    </location>
</feature>
<sequence>MAYRVRPTSDSSDSQSDEEVFWKKTPVAGQKRPSGQLHQNSHKPAKRSRNNIWLNVARDCELSEIISQTHTYEIRDNSRGPENYLVFSDEDGEVDKLDSTPSEVRSFPKDTPALRLEDAISIENIGVDYESPPELVKETLARLLNEPNVDLLENVIRAIGVKRSLQFYFLTESVESAGGIYLADGSRRRTKGGVFLHLLRRSAEITKEEKNSAFKETRQMRDKFKRKRKQVKKQIEKLMQNSADCSSKMRSNPNSTSECAQREVKEEATHRPQEMEEGELPSSDENNC</sequence>
<evidence type="ECO:0000256" key="8">
    <source>
        <dbReference type="ARBA" id="ARBA00022927"/>
    </source>
</evidence>
<keyword evidence="9" id="KW-0539">Nucleus</keyword>
<protein>
    <recommendedName>
        <fullName evidence="4">Phosphorylated adapter RNA export protein</fullName>
    </recommendedName>
    <alternativeName>
        <fullName evidence="10">RNA U small nuclear RNA export adapter protein</fullName>
    </alternativeName>
</protein>
<reference evidence="13" key="1">
    <citation type="submission" date="2019-05" db="EMBL/GenBank/DDBJ databases">
        <title>Annotation for the trematode Fasciolopsis buski.</title>
        <authorList>
            <person name="Choi Y.-J."/>
        </authorList>
    </citation>
    <scope>NUCLEOTIDE SEQUENCE</scope>
    <source>
        <strain evidence="13">HT</strain>
        <tissue evidence="13">Whole worm</tissue>
    </source>
</reference>
<dbReference type="GO" id="GO:0003723">
    <property type="term" value="F:RNA binding"/>
    <property type="evidence" value="ECO:0007669"/>
    <property type="project" value="UniProtKB-KW"/>
</dbReference>
<keyword evidence="14" id="KW-1185">Reference proteome</keyword>
<organism evidence="13 14">
    <name type="scientific">Fasciolopsis buskii</name>
    <dbReference type="NCBI Taxonomy" id="27845"/>
    <lineage>
        <taxon>Eukaryota</taxon>
        <taxon>Metazoa</taxon>
        <taxon>Spiralia</taxon>
        <taxon>Lophotrochozoa</taxon>
        <taxon>Platyhelminthes</taxon>
        <taxon>Trematoda</taxon>
        <taxon>Digenea</taxon>
        <taxon>Plagiorchiida</taxon>
        <taxon>Echinostomata</taxon>
        <taxon>Echinostomatoidea</taxon>
        <taxon>Fasciolidae</taxon>
        <taxon>Fasciolopsis</taxon>
    </lineage>
</organism>
<evidence type="ECO:0000313" key="13">
    <source>
        <dbReference type="EMBL" id="KAA0196547.1"/>
    </source>
</evidence>
<evidence type="ECO:0000256" key="5">
    <source>
        <dbReference type="ARBA" id="ARBA00022448"/>
    </source>
</evidence>
<gene>
    <name evidence="13" type="ORF">FBUS_06750</name>
</gene>
<evidence type="ECO:0000256" key="9">
    <source>
        <dbReference type="ARBA" id="ARBA00023242"/>
    </source>
</evidence>
<dbReference type="Pfam" id="PF10258">
    <property type="entry name" value="PHAX_RNA-bd"/>
    <property type="match status" value="1"/>
</dbReference>